<proteinExistence type="predicted"/>
<sequence>MGYSQIWEIRSSRRWAAAWPRLISDTRTIVDAADIDLTSDRIWDMNEVETYYGGSEEALRKLLDPPPVIVDVERGILFNGIQNDGCEPFFMDRHPKPMYEHSKKLSYSCKTNRRPYDTVVCAVLIRAKQLLGDAFYAEIPSRSAAEDEDGGWWKAFSLIELLWPDDEIMEESDGFANEEYGSDVEEIDHLETEQRLVKPTIKAGAELQILKESENGDMDENFQRPLLPLELSDERLNTFRQWINHCDTTDTIYGTCHSTGHQRHLPLLRLIDVEKGCVVSAPPNPSYVALSYVWGKLPQTCLLSSNIEQLLENDGFRKHDISISKTIADAMALCQRLGHRYLWVDAYCMLQDNAQDKALQLNTMRDVYSNAVFTIVAANGDHANSGLGLAGRENSTFAMTERSDTWASFSHALSKTIWETRGWTFQEKALSRRLLVFSPDGPFFICGARICNEHGFQKLNPNAIDRDRPGRFFNIKSGNQLELYLAAVTNYSKRELTMEADFENAMNGITKAFAHSIDGRPNSFYAGFPTSFFDDIFCWRVEEHNPDARRWGFPSWSWQDWKQTPIFPDIMMASIDEKRKKGLWGSRILAYDRGNYKNITRLDSFCLNVFGPNPLMLEWRGAPLEVAMECNEDIGPTNGLFRVFSYVNGQSAGVIQLHKEWRARQPAKMEFLPVFVENKNGELKIKVLMCLEQSKQPSRAMADPKNSWERVQLMDCDIGEQDWKSMIDESLVSSRYRLVYALASSKVAGAVTQTGVYDYRVGEASGKYSHLGAPVTSVEIFFKDTKEYKTTDAMSSGEIWARGPAVVSEEVSLGVNGKINDDLTLSLL</sequence>
<evidence type="ECO:0000259" key="1">
    <source>
        <dbReference type="Pfam" id="PF06985"/>
    </source>
</evidence>
<accession>A0A8H4RQP2</accession>
<dbReference type="InterPro" id="IPR010730">
    <property type="entry name" value="HET"/>
</dbReference>
<keyword evidence="3" id="KW-1185">Reference proteome</keyword>
<organism evidence="2 3">
    <name type="scientific">Cudoniella acicularis</name>
    <dbReference type="NCBI Taxonomy" id="354080"/>
    <lineage>
        <taxon>Eukaryota</taxon>
        <taxon>Fungi</taxon>
        <taxon>Dikarya</taxon>
        <taxon>Ascomycota</taxon>
        <taxon>Pezizomycotina</taxon>
        <taxon>Leotiomycetes</taxon>
        <taxon>Helotiales</taxon>
        <taxon>Tricladiaceae</taxon>
        <taxon>Cudoniella</taxon>
    </lineage>
</organism>
<name>A0A8H4RQP2_9HELO</name>
<dbReference type="AlphaFoldDB" id="A0A8H4RQP2"/>
<feature type="domain" description="Heterokaryon incompatibility" evidence="1">
    <location>
        <begin position="287"/>
        <end position="427"/>
    </location>
</feature>
<dbReference type="PANTHER" id="PTHR33112:SF12">
    <property type="entry name" value="HETEROKARYON INCOMPATIBILITY DOMAIN-CONTAINING PROTEIN"/>
    <property type="match status" value="1"/>
</dbReference>
<evidence type="ECO:0000313" key="3">
    <source>
        <dbReference type="Proteomes" id="UP000566819"/>
    </source>
</evidence>
<protein>
    <recommendedName>
        <fullName evidence="1">Heterokaryon incompatibility domain-containing protein</fullName>
    </recommendedName>
</protein>
<dbReference type="Proteomes" id="UP000566819">
    <property type="component" value="Unassembled WGS sequence"/>
</dbReference>
<gene>
    <name evidence="2" type="ORF">G7Y89_g3801</name>
</gene>
<comment type="caution">
    <text evidence="2">The sequence shown here is derived from an EMBL/GenBank/DDBJ whole genome shotgun (WGS) entry which is preliminary data.</text>
</comment>
<dbReference type="Pfam" id="PF06985">
    <property type="entry name" value="HET"/>
    <property type="match status" value="1"/>
</dbReference>
<reference evidence="2 3" key="1">
    <citation type="submission" date="2020-03" db="EMBL/GenBank/DDBJ databases">
        <title>Draft Genome Sequence of Cudoniella acicularis.</title>
        <authorList>
            <person name="Buettner E."/>
            <person name="Kellner H."/>
        </authorList>
    </citation>
    <scope>NUCLEOTIDE SEQUENCE [LARGE SCALE GENOMIC DNA]</scope>
    <source>
        <strain evidence="2 3">DSM 108380</strain>
    </source>
</reference>
<dbReference type="OrthoDB" id="5428863at2759"/>
<evidence type="ECO:0000313" key="2">
    <source>
        <dbReference type="EMBL" id="KAF4634307.1"/>
    </source>
</evidence>
<dbReference type="EMBL" id="JAAMPI010000194">
    <property type="protein sequence ID" value="KAF4634307.1"/>
    <property type="molecule type" value="Genomic_DNA"/>
</dbReference>
<dbReference type="PANTHER" id="PTHR33112">
    <property type="entry name" value="DOMAIN PROTEIN, PUTATIVE-RELATED"/>
    <property type="match status" value="1"/>
</dbReference>